<dbReference type="Pfam" id="PF01321">
    <property type="entry name" value="Creatinase_N"/>
    <property type="match status" value="1"/>
</dbReference>
<keyword evidence="3" id="KW-0378">Hydrolase</keyword>
<feature type="domain" description="Peptidase M24" evidence="1">
    <location>
        <begin position="144"/>
        <end position="346"/>
    </location>
</feature>
<protein>
    <submittedName>
        <fullName evidence="3">Aminopeptidase P family protein</fullName>
    </submittedName>
</protein>
<dbReference type="PANTHER" id="PTHR46112:SF3">
    <property type="entry name" value="AMINOPEPTIDASE YPDF"/>
    <property type="match status" value="1"/>
</dbReference>
<dbReference type="InterPro" id="IPR000587">
    <property type="entry name" value="Creatinase_N"/>
</dbReference>
<dbReference type="Gene3D" id="3.40.350.10">
    <property type="entry name" value="Creatinase/prolidase N-terminal domain"/>
    <property type="match status" value="1"/>
</dbReference>
<dbReference type="PRINTS" id="PR00599">
    <property type="entry name" value="MAPEPTIDASE"/>
</dbReference>
<sequence length="362" mass="39743">MTTIERFMSLLPQEAAGRQVDAALITSESNRFYLTGFSSTSSAVLVFRDACYFLTDFRYAEAAERVIPAPCKVVCIKKMGESLQALLKQHRARGVLLENERLFLSQARLYEELFAGVGAAAIEDDTADRILAEMRSIKTPEELEKIKAAQKITDAAFTYILGKIRPGVTEREIALELEFYMRRQGADGVAFDLIVVAGENGSLCHGVPSGRTISRGDFVTMDTGVLLNGYRSDMTRTVAVGEASAEQKHAYDMVLKAQLAALEAIKPGIPCSQVDRAARNILEAEYKGAFEHATGHGVGVDIHERPRFSASDETITRPGMVVTVEPGIYLKGKFGLRIEDMIVVTQDGCENLTHSLKDLIIL</sequence>
<dbReference type="Pfam" id="PF00557">
    <property type="entry name" value="Peptidase_M24"/>
    <property type="match status" value="1"/>
</dbReference>
<dbReference type="RefSeq" id="WP_112331461.1">
    <property type="nucleotide sequence ID" value="NZ_QLYR01000001.1"/>
</dbReference>
<dbReference type="GO" id="GO:0004177">
    <property type="term" value="F:aminopeptidase activity"/>
    <property type="evidence" value="ECO:0007669"/>
    <property type="project" value="UniProtKB-KW"/>
</dbReference>
<dbReference type="CDD" id="cd01092">
    <property type="entry name" value="APP-like"/>
    <property type="match status" value="1"/>
</dbReference>
<gene>
    <name evidence="3" type="ORF">DPQ25_01790</name>
</gene>
<dbReference type="EMBL" id="QLYR01000001">
    <property type="protein sequence ID" value="RAQ30264.1"/>
    <property type="molecule type" value="Genomic_DNA"/>
</dbReference>
<evidence type="ECO:0000313" key="3">
    <source>
        <dbReference type="EMBL" id="RAQ30264.1"/>
    </source>
</evidence>
<organism evidence="3 4">
    <name type="scientific">Hydrogeniiclostridium mannosilyticum</name>
    <dbReference type="NCBI Taxonomy" id="2764322"/>
    <lineage>
        <taxon>Bacteria</taxon>
        <taxon>Bacillati</taxon>
        <taxon>Bacillota</taxon>
        <taxon>Clostridia</taxon>
        <taxon>Eubacteriales</taxon>
        <taxon>Acutalibacteraceae</taxon>
        <taxon>Hydrogeniiclostridium</taxon>
    </lineage>
</organism>
<dbReference type="InterPro" id="IPR036005">
    <property type="entry name" value="Creatinase/aminopeptidase-like"/>
</dbReference>
<dbReference type="InterPro" id="IPR029149">
    <property type="entry name" value="Creatin/AminoP/Spt16_N"/>
</dbReference>
<dbReference type="InterPro" id="IPR000994">
    <property type="entry name" value="Pept_M24"/>
</dbReference>
<keyword evidence="3" id="KW-0645">Protease</keyword>
<accession>A0A328UJV3</accession>
<dbReference type="AlphaFoldDB" id="A0A328UJV3"/>
<evidence type="ECO:0000313" key="4">
    <source>
        <dbReference type="Proteomes" id="UP000249377"/>
    </source>
</evidence>
<name>A0A328UJV3_9FIRM</name>
<evidence type="ECO:0000259" key="2">
    <source>
        <dbReference type="Pfam" id="PF01321"/>
    </source>
</evidence>
<reference evidence="3 4" key="1">
    <citation type="submission" date="2018-06" db="EMBL/GenBank/DDBJ databases">
        <title>Noncontiguous genome sequence of Ruminococcaceae bacterium ASD2818.</title>
        <authorList>
            <person name="Chaplin A.V."/>
            <person name="Sokolova S.R."/>
            <person name="Kochetkova T.O."/>
            <person name="Goltsov A.Y."/>
            <person name="Trofimov D.Y."/>
            <person name="Efimov B.A."/>
        </authorList>
    </citation>
    <scope>NUCLEOTIDE SEQUENCE [LARGE SCALE GENOMIC DNA]</scope>
    <source>
        <strain evidence="3 4">ASD2818</strain>
    </source>
</reference>
<dbReference type="GO" id="GO:0008235">
    <property type="term" value="F:metalloexopeptidase activity"/>
    <property type="evidence" value="ECO:0007669"/>
    <property type="project" value="UniProtKB-ARBA"/>
</dbReference>
<dbReference type="PANTHER" id="PTHR46112">
    <property type="entry name" value="AMINOPEPTIDASE"/>
    <property type="match status" value="1"/>
</dbReference>
<dbReference type="InterPro" id="IPR050659">
    <property type="entry name" value="Peptidase_M24B"/>
</dbReference>
<keyword evidence="3" id="KW-0031">Aminopeptidase</keyword>
<dbReference type="SUPFAM" id="SSF53092">
    <property type="entry name" value="Creatinase/prolidase N-terminal domain"/>
    <property type="match status" value="1"/>
</dbReference>
<feature type="domain" description="Creatinase N-terminal" evidence="2">
    <location>
        <begin position="14"/>
        <end position="136"/>
    </location>
</feature>
<evidence type="ECO:0000259" key="1">
    <source>
        <dbReference type="Pfam" id="PF00557"/>
    </source>
</evidence>
<comment type="caution">
    <text evidence="3">The sequence shown here is derived from an EMBL/GenBank/DDBJ whole genome shotgun (WGS) entry which is preliminary data.</text>
</comment>
<dbReference type="InterPro" id="IPR001714">
    <property type="entry name" value="Pept_M24_MAP"/>
</dbReference>
<proteinExistence type="predicted"/>
<keyword evidence="4" id="KW-1185">Reference proteome</keyword>
<dbReference type="Gene3D" id="3.90.230.10">
    <property type="entry name" value="Creatinase/methionine aminopeptidase superfamily"/>
    <property type="match status" value="1"/>
</dbReference>
<dbReference type="SUPFAM" id="SSF55920">
    <property type="entry name" value="Creatinase/aminopeptidase"/>
    <property type="match status" value="1"/>
</dbReference>
<dbReference type="Proteomes" id="UP000249377">
    <property type="component" value="Unassembled WGS sequence"/>
</dbReference>